<feature type="region of interest" description="Disordered" evidence="2">
    <location>
        <begin position="3681"/>
        <end position="3744"/>
    </location>
</feature>
<feature type="region of interest" description="Disordered" evidence="2">
    <location>
        <begin position="3400"/>
        <end position="3534"/>
    </location>
</feature>
<accession>K1PVM3</accession>
<feature type="compositionally biased region" description="Basic and acidic residues" evidence="2">
    <location>
        <begin position="3424"/>
        <end position="3433"/>
    </location>
</feature>
<organism evidence="3">
    <name type="scientific">Magallana gigas</name>
    <name type="common">Pacific oyster</name>
    <name type="synonym">Crassostrea gigas</name>
    <dbReference type="NCBI Taxonomy" id="29159"/>
    <lineage>
        <taxon>Eukaryota</taxon>
        <taxon>Metazoa</taxon>
        <taxon>Spiralia</taxon>
        <taxon>Lophotrochozoa</taxon>
        <taxon>Mollusca</taxon>
        <taxon>Bivalvia</taxon>
        <taxon>Autobranchia</taxon>
        <taxon>Pteriomorphia</taxon>
        <taxon>Ostreida</taxon>
        <taxon>Ostreoidea</taxon>
        <taxon>Ostreidae</taxon>
        <taxon>Magallana</taxon>
    </lineage>
</organism>
<dbReference type="PANTHER" id="PTHR23159:SF31">
    <property type="entry name" value="CENTROSOME-ASSOCIATED PROTEIN CEP250 ISOFORM X1"/>
    <property type="match status" value="1"/>
</dbReference>
<feature type="region of interest" description="Disordered" evidence="2">
    <location>
        <begin position="2777"/>
        <end position="2799"/>
    </location>
</feature>
<feature type="region of interest" description="Disordered" evidence="2">
    <location>
        <begin position="961"/>
        <end position="991"/>
    </location>
</feature>
<feature type="region of interest" description="Disordered" evidence="2">
    <location>
        <begin position="2896"/>
        <end position="2915"/>
    </location>
</feature>
<feature type="compositionally biased region" description="Polar residues" evidence="2">
    <location>
        <begin position="1694"/>
        <end position="1712"/>
    </location>
</feature>
<feature type="compositionally biased region" description="Basic and acidic residues" evidence="2">
    <location>
        <begin position="3696"/>
        <end position="3719"/>
    </location>
</feature>
<feature type="compositionally biased region" description="Polar residues" evidence="2">
    <location>
        <begin position="2218"/>
        <end position="2234"/>
    </location>
</feature>
<feature type="compositionally biased region" description="Basic and acidic residues" evidence="2">
    <location>
        <begin position="2159"/>
        <end position="2175"/>
    </location>
</feature>
<feature type="compositionally biased region" description="Basic and acidic residues" evidence="2">
    <location>
        <begin position="2199"/>
        <end position="2217"/>
    </location>
</feature>
<feature type="region of interest" description="Disordered" evidence="2">
    <location>
        <begin position="4307"/>
        <end position="4362"/>
    </location>
</feature>
<feature type="compositionally biased region" description="Basic and acidic residues" evidence="2">
    <location>
        <begin position="3085"/>
        <end position="3100"/>
    </location>
</feature>
<feature type="coiled-coil region" evidence="1">
    <location>
        <begin position="3965"/>
        <end position="3992"/>
    </location>
</feature>
<feature type="coiled-coil region" evidence="1">
    <location>
        <begin position="2421"/>
        <end position="2548"/>
    </location>
</feature>
<protein>
    <submittedName>
        <fullName evidence="3">Uncharacterized protein</fullName>
    </submittedName>
</protein>
<proteinExistence type="predicted"/>
<feature type="region of interest" description="Disordered" evidence="2">
    <location>
        <begin position="2669"/>
        <end position="2698"/>
    </location>
</feature>
<feature type="coiled-coil region" evidence="1">
    <location>
        <begin position="1334"/>
        <end position="1681"/>
    </location>
</feature>
<name>K1PVM3_MAGGI</name>
<reference evidence="3" key="1">
    <citation type="journal article" date="2012" name="Nature">
        <title>The oyster genome reveals stress adaptation and complexity of shell formation.</title>
        <authorList>
            <person name="Zhang G."/>
            <person name="Fang X."/>
            <person name="Guo X."/>
            <person name="Li L."/>
            <person name="Luo R."/>
            <person name="Xu F."/>
            <person name="Yang P."/>
            <person name="Zhang L."/>
            <person name="Wang X."/>
            <person name="Qi H."/>
            <person name="Xiong Z."/>
            <person name="Que H."/>
            <person name="Xie Y."/>
            <person name="Holland P.W."/>
            <person name="Paps J."/>
            <person name="Zhu Y."/>
            <person name="Wu F."/>
            <person name="Chen Y."/>
            <person name="Wang J."/>
            <person name="Peng C."/>
            <person name="Meng J."/>
            <person name="Yang L."/>
            <person name="Liu J."/>
            <person name="Wen B."/>
            <person name="Zhang N."/>
            <person name="Huang Z."/>
            <person name="Zhu Q."/>
            <person name="Feng Y."/>
            <person name="Mount A."/>
            <person name="Hedgecock D."/>
            <person name="Xu Z."/>
            <person name="Liu Y."/>
            <person name="Domazet-Loso T."/>
            <person name="Du Y."/>
            <person name="Sun X."/>
            <person name="Zhang S."/>
            <person name="Liu B."/>
            <person name="Cheng P."/>
            <person name="Jiang X."/>
            <person name="Li J."/>
            <person name="Fan D."/>
            <person name="Wang W."/>
            <person name="Fu W."/>
            <person name="Wang T."/>
            <person name="Wang B."/>
            <person name="Zhang J."/>
            <person name="Peng Z."/>
            <person name="Li Y."/>
            <person name="Li N."/>
            <person name="Wang J."/>
            <person name="Chen M."/>
            <person name="He Y."/>
            <person name="Tan F."/>
            <person name="Song X."/>
            <person name="Zheng Q."/>
            <person name="Huang R."/>
            <person name="Yang H."/>
            <person name="Du X."/>
            <person name="Chen L."/>
            <person name="Yang M."/>
            <person name="Gaffney P.M."/>
            <person name="Wang S."/>
            <person name="Luo L."/>
            <person name="She Z."/>
            <person name="Ming Y."/>
            <person name="Huang W."/>
            <person name="Zhang S."/>
            <person name="Huang B."/>
            <person name="Zhang Y."/>
            <person name="Qu T."/>
            <person name="Ni P."/>
            <person name="Miao G."/>
            <person name="Wang J."/>
            <person name="Wang Q."/>
            <person name="Steinberg C.E."/>
            <person name="Wang H."/>
            <person name="Li N."/>
            <person name="Qian L."/>
            <person name="Zhang G."/>
            <person name="Li Y."/>
            <person name="Yang H."/>
            <person name="Liu X."/>
            <person name="Wang J."/>
            <person name="Yin Y."/>
            <person name="Wang J."/>
        </authorList>
    </citation>
    <scope>NUCLEOTIDE SEQUENCE [LARGE SCALE GENOMIC DNA]</scope>
    <source>
        <strain evidence="3">05x7-T-G4-1.051#20</strain>
    </source>
</reference>
<feature type="region of interest" description="Disordered" evidence="2">
    <location>
        <begin position="757"/>
        <end position="776"/>
    </location>
</feature>
<feature type="coiled-coil region" evidence="1">
    <location>
        <begin position="4082"/>
        <end position="4109"/>
    </location>
</feature>
<feature type="region of interest" description="Disordered" evidence="2">
    <location>
        <begin position="3252"/>
        <end position="3276"/>
    </location>
</feature>
<keyword evidence="1" id="KW-0175">Coiled coil</keyword>
<feature type="compositionally biased region" description="Polar residues" evidence="2">
    <location>
        <begin position="4225"/>
        <end position="4242"/>
    </location>
</feature>
<dbReference type="PANTHER" id="PTHR23159">
    <property type="entry name" value="CENTROSOMAL PROTEIN 2"/>
    <property type="match status" value="1"/>
</dbReference>
<feature type="coiled-coil region" evidence="1">
    <location>
        <begin position="91"/>
        <end position="199"/>
    </location>
</feature>
<dbReference type="Gene3D" id="1.10.287.1490">
    <property type="match status" value="1"/>
</dbReference>
<dbReference type="EMBL" id="JH815874">
    <property type="protein sequence ID" value="EKC25788.1"/>
    <property type="molecule type" value="Genomic_DNA"/>
</dbReference>
<sequence>MEDDERTQKLKAGKQKLAEFQKKRKKKTHLPKDAGEEEPVTVVTDQSEASLSSSGDVSFSDSDQGMTETAPDDTRTLLRTQTELYAAYDRIEELEESLTGKQLALDKVISENDQLQRKIQESKLNDLESAVKKREELIVQLSSALQTVTSQTPSDAIATEMAQEVQNLKSQLLNASKMLETQTEKYRTTTQTLQEAKAEISILQKHLRERDKGQEVKGSPATNQEEPSQLQAANEERLQLEQELLEARNQIASLQERLQDNSTGNDEKLGQILGELEALQEVVTGKDHELLDLQSRVSASEEERDKLQSRISDIEEERDRLSNIVSNLEARILENDRLKEENDKLKTNIQDVEERSRKELEQIKNENIEVLENLRNENAKEAECLLNECDELKSKLGEFENSIKETTEMKLKMKDLEEKFKEMEEKSATESGELDLLRTDYELLTDTLKLKNERIAELERSVTEEKHEIEIELLRGDNELLSEQVRSLEEKLEGSEKNIAEKGRQLEFVRTEVEELESRLRDKDEIAFMYETSINNLQREKEQQALEMDQLNEELENALLKCKRTDELDLQLESLVSQLNGLQQECQCYRVQNDELKNKINVQQDLYLSQQYQIEIAGREKEELLTENQRLGVEKEELRQEVSKLQVAMENSGIAKSEDLMEGNVESRKKVEKEMNEVEAKIRHLKEENLSWKMKVQSMEDKILDLQKDLEVSQDSTAAEIGKLHDFYKQEILDKDDVINSLQTEIKNYKANTKKENNSAAVGKHEDWKTSENSDGNSITNSMMESMVEDLLCQSEAAIEKEAGYQKEDPIANWEKENVCEEIELVQEEMIPVSHINLLTSCEDQSSKLGKDNGGDQDEPLELCASNIGADEEEISHLHHSLSAPRDSEVTEEGTIQSSLSENESSRLDNTEEEIRSVLNLESSVSLDSENFLMILKTLENQKHHLLEKLKRTEAERDKLRSKFQNTKTDEISDDSLNLDDSIDEDNTQSQPQFVEDEIIVREETNESFAEGSIVDETEDGVDGPDSLEVIFPDTSSPDNGAVTRILDEEGAPPAHEMETGRQEWVTMAVEPKKTQVSPCMLSSGAAASSVSVDALTNSSSVFVSVDNFTVQISPTVSTTAHNAGELSNVTDPIPPGVISTAFDSGDLNNKNTKTMSGDFPTDTSANVSSFDSAMASEDIVNVSEMEDLSLTRIASLSSKNESLQIKIDSLVVELDRKSGECEDLKDRYNQVSNRFDVFKASFSDISVKNENLEYENEDLSSKLENLQKELEDVRADYSSLQDHYDMVGDENHSLRYEHDQLIQKYEAVMSENSSLLQSLSDSDVMGTKILRESEEIVTKLSEMEEENSRLSQKLSRSEKASSELEAEIEGLSKKLDKGNVNYESLLLEKSELAENHRKLINEMKIVQKEKLDSLRKSQNLQQQLELQIQEIKDVRCAKISELESRVDELRGQNRTLTFDRQNAESKINSLELEAEKLREEHELLLCQREDKMRRLSEELDGLRSSVQQKDTELHTIKGILRDSENTNHQLQREIATLHANNTELSDKLTLLEKQLESKDREGKTIQKQCQELMEALSQRDEEITELRGQLKAVEERLKVEQVEKEKAQSEKDKAQEESQLLVETLTQKEKLLVQKQSAEKEMETKLEEKMTQISEIEERLSNKEREFDNLAAHLEESKKAWKEELSVKDSEIDSLTSSNKETQQLVDGQNQQRVEDIRQTEMEIQRIEADLSEKLDAEREIKEKIEQQIKEMDAKEVQIKDYQLKLSQLTNEMDSKQKAIEDMKSSHEKNVEVLKEKVRHEAVVNKDLLVKISALEESNAALGEQLNEVEEKCERLKSELRSEVESRLNEKHHQIEQLREDIGELKENIGSSEQTEEGIPVLESLGKLQTALSRITDSMRVETGGGLQVEDTASHQPKTNVLENQLVTGGGLLVEDTPSQHPESDKLENQSVMIVEAMEQTTDKSTEQATAESCQTTDSVTKVTALVEIHELKESVKALQAQVQGLQKDKNHLKTCLKEATQGLSQGDREEMEAVLEENSHLMEEIKALSGELEKLKSRAEKEEKTVTYSDNTEDQLQKKFDILTMENRNLKQSFSDLEREIEQGQSQILQMTLMFEQSVSANEVLRDEILSLKEELENIAESRETVDLALTNMEQRVSRQEVRDDLYSSKVKSEVIQPSKDSSKVESEVTLPSEGSSEVKSEATQPREDSSEVKSEVTQPSRDSSKVTQPNEDSCGDGSEINQLGEILVSLTLSNSQNVLLKEENEKLKSRLLEKEKLIENLFYQMENDSSVIVERSKTIEGELEDARKTLAEREELIHILEEQVKLVSRENSEMREERETIIEEVKVHRDITSEMRDSVEKSRQDVSEIRKEQSGFKLKMDEIIEEKDKLARDLMKRITENQELRTKVGILSIENDTLKQSQESFERVKAERDELLSMQEKLLEDLTEMQGRYEAVHSMMEETKQECNSEMERLRQQLGAVNRDVGSLKTSIDVLQSELQSTQEQKEQLMSSLEERTIELGVTEKERVKEVNDKINKELQNQRRACVGSINAEACGGPSNVESSRGSINAEALMGPHNEAYRGSTFDESTPDGADVVDSRSRPGNSYDREIETVESDHNSSKEENIENGGMGECGMEEDNQEEILRSDSLAAVSERDSVVEEIEMVSEGKASEQSFVEKSDEQDGMDTESERDSIRQELETEYNQKVEGLRYEMEERLEMSLKDKEFELLGKFDVEKRVLVQQMEQSLGQRMEAVKAEKHKEFVEAMQRVRKDQGRKLQKEVKGRHRVQKQLQEVSEERDELRSELSHLHQKLSCTQVGTMIDSVFTEPDQFQQSSPSHLNSSFISESISPPSSLNLGSDQEWFCGNSACQKMFHSYKDLSDRMENIAFRAPGSGRSDVVRAPGSGRSDVVTDDRNVEQGFQPEILREERLLDETKFVLGSAGSDVMRDQKNRKRHKSLGNEQDGNDRVAELAQGFQPECDEVFSENIQDGEYLSESQKIQIGFNPAEHESFKDIRDQDLQASRLSLNLDSTWESQGVQRSISEDCPPQFSPELKKLKVFPASAPVHHFLKEPDEGFIPSKHGGDNADSNDGRRMSETEDSENETIPTEKLLRIQESELHLLKNKIEEMMDEKSELTEKCLTLNTRVEQEILLRQGLEQELNSLVEDLSTTEPASNAERPSMSDNPQKNDGSDGKERKASSLSIESLESKLKGLSFLYEKEKQLREGLELKLNTEKLYRKDLEKEIKSLSIGRDPPLSAGPHVPGGKSSRRGRTLTQRQFSYEAEDAGQQSGDNWTVLSLFCSEHYRDMESRVHQLQFQNQFLSEKIRIVESLNNGERKALVEKNRKLESELKELRHGSVFVEEDEELVVEGVMSKSSSGPGFLTEEDVKLTKEDIQQAKEGSVEDVMSESSRGPGFLTEEDVKITKEDIQQTEEGSVEDGTSSRGPGSLTKKDVKKTKKASQQTKEGIMEDKVDDNSAGAEEKQVYFEDTSTGTSLVKEGEPEKLLSEEISVKSEEEISSTSQKKNQEDVNELREMLNDLNTQLELLRRDNLSLQLEMKEKDDFLEHVESRTKDLVSDLKREQSECTEARQREEELGQECLNKEQVIKEIAAELSTLKDRLDEEKLKNSSLKLELGKIRDQEVLNLDRSCQTEELLNGDVKFLAERTREVETVEVQTDPDLVYRGHVGSQAEDGKTKDQRGADGVRGDQTSEKETQAGCGPVHSEDGQTQTDTGENHKVSQNELEAMKLNLQEKEDYIKRLEDELDQMETSGDVEDPGDLQEFQEYRDRTERALKEKESYIRKLEEHLLGRETPERNLKALQEKLCVEEAPKVEVGGESVEGLHIHIKTDETHKNPPDETADKADVKATIDPLLPWHSPLDDLSEPSNYSVRSASHLEISTSVPEVIPESRDLFSPGLSVCSTGSTFSGGSWDQGLERIVSGLGPEEDGHKALEHKHFELIDEISNLRKDLKETKSIYTQENALLQEALDRERWMSGSLRSKLGMSNTVVNFDLSAEIVSLRQKVSVLQETNKMLQTENDRWMKRIQEQERLVMEFKGQQTTNRGPQGERDEAFTRQVALLQQHRQELMDQLKERELENNKLSSKLGDQMILEENLRREKDLLKVKLSERESIEDELHEKKMELQRQVGYQRKLEDIIYHKNLIEKELMKQKRLLEMDFLEIESKLQEKEELLEIQRSQLLRELRMKDQIMALGSEAGSEVTGSRIQSPSFSETSSIHSGGLMSRGSRHQSVDLNVSRSSEMVSGCHSVDLNVSRSSEREAGRVGVMLTDAEKQHLSAIEFLKGKLKPGSDQNLHKRESKSTQRSHPLRGSTGDVGKGSGHPRQHSGSLGSGDHTALE</sequence>
<feature type="region of interest" description="Disordered" evidence="2">
    <location>
        <begin position="3172"/>
        <end position="3205"/>
    </location>
</feature>
<feature type="region of interest" description="Disordered" evidence="2">
    <location>
        <begin position="877"/>
        <end position="911"/>
    </location>
</feature>
<feature type="compositionally biased region" description="Acidic residues" evidence="2">
    <location>
        <begin position="972"/>
        <end position="987"/>
    </location>
</feature>
<feature type="compositionally biased region" description="Basic and acidic residues" evidence="2">
    <location>
        <begin position="757"/>
        <end position="772"/>
    </location>
</feature>
<evidence type="ECO:0000256" key="1">
    <source>
        <dbReference type="SAM" id="Coils"/>
    </source>
</evidence>
<feature type="coiled-coil region" evidence="1">
    <location>
        <begin position="3748"/>
        <end position="3811"/>
    </location>
</feature>
<feature type="compositionally biased region" description="Basic and acidic residues" evidence="2">
    <location>
        <begin position="3471"/>
        <end position="3490"/>
    </location>
</feature>
<feature type="region of interest" description="Disordered" evidence="2">
    <location>
        <begin position="2588"/>
        <end position="2638"/>
    </location>
</feature>
<dbReference type="HOGENOM" id="CLU_223743_0_0_1"/>
<feature type="compositionally biased region" description="Low complexity" evidence="2">
    <location>
        <begin position="50"/>
        <end position="63"/>
    </location>
</feature>
<feature type="region of interest" description="Disordered" evidence="2">
    <location>
        <begin position="1693"/>
        <end position="1712"/>
    </location>
</feature>
<feature type="region of interest" description="Disordered" evidence="2">
    <location>
        <begin position="2159"/>
        <end position="2242"/>
    </location>
</feature>
<feature type="region of interest" description="Disordered" evidence="2">
    <location>
        <begin position="3076"/>
        <end position="3112"/>
    </location>
</feature>
<feature type="coiled-coil region" evidence="1">
    <location>
        <begin position="3115"/>
        <end position="3170"/>
    </location>
</feature>
<feature type="region of interest" description="Disordered" evidence="2">
    <location>
        <begin position="2946"/>
        <end position="2970"/>
    </location>
</feature>
<feature type="coiled-coil region" evidence="1">
    <location>
        <begin position="1194"/>
        <end position="1284"/>
    </location>
</feature>
<feature type="compositionally biased region" description="Polar residues" evidence="2">
    <location>
        <begin position="894"/>
        <end position="903"/>
    </location>
</feature>
<dbReference type="InParanoid" id="K1PVM3"/>
<feature type="region of interest" description="Disordered" evidence="2">
    <location>
        <begin position="4220"/>
        <end position="4253"/>
    </location>
</feature>
<feature type="coiled-coil region" evidence="1">
    <location>
        <begin position="1983"/>
        <end position="2144"/>
    </location>
</feature>
<evidence type="ECO:0000256" key="2">
    <source>
        <dbReference type="SAM" id="MobiDB-lite"/>
    </source>
</evidence>
<feature type="region of interest" description="Disordered" evidence="2">
    <location>
        <begin position="208"/>
        <end position="233"/>
    </location>
</feature>
<gene>
    <name evidence="3" type="ORF">CGI_10017776</name>
</gene>
<feature type="compositionally biased region" description="Basic and acidic residues" evidence="2">
    <location>
        <begin position="3193"/>
        <end position="3202"/>
    </location>
</feature>
<feature type="region of interest" description="Disordered" evidence="2">
    <location>
        <begin position="1"/>
        <end position="77"/>
    </location>
</feature>
<feature type="coiled-coil region" evidence="1">
    <location>
        <begin position="2260"/>
        <end position="2347"/>
    </location>
</feature>
<feature type="coiled-coil region" evidence="1">
    <location>
        <begin position="4022"/>
        <end position="4056"/>
    </location>
</feature>
<evidence type="ECO:0000313" key="3">
    <source>
        <dbReference type="EMBL" id="EKC25788.1"/>
    </source>
</evidence>
<feature type="compositionally biased region" description="Basic and acidic residues" evidence="2">
    <location>
        <begin position="2600"/>
        <end position="2628"/>
    </location>
</feature>
<feature type="compositionally biased region" description="Basic and acidic residues" evidence="2">
    <location>
        <begin position="3502"/>
        <end position="3520"/>
    </location>
</feature>